<keyword evidence="2" id="KW-1185">Reference proteome</keyword>
<evidence type="ECO:0000313" key="2">
    <source>
        <dbReference type="Proteomes" id="UP000244898"/>
    </source>
</evidence>
<organism evidence="1 2">
    <name type="scientific">Falsiruegeria mediterranea M17</name>
    <dbReference type="NCBI Taxonomy" id="1200281"/>
    <lineage>
        <taxon>Bacteria</taxon>
        <taxon>Pseudomonadati</taxon>
        <taxon>Pseudomonadota</taxon>
        <taxon>Alphaproteobacteria</taxon>
        <taxon>Rhodobacterales</taxon>
        <taxon>Roseobacteraceae</taxon>
        <taxon>Falsiruegeria</taxon>
    </lineage>
</organism>
<accession>A0A2R8CG00</accession>
<proteinExistence type="predicted"/>
<reference evidence="2" key="1">
    <citation type="submission" date="2018-03" db="EMBL/GenBank/DDBJ databases">
        <authorList>
            <person name="Rodrigo-Torres L."/>
            <person name="Arahal R. D."/>
            <person name="Lucena T."/>
        </authorList>
    </citation>
    <scope>NUCLEOTIDE SEQUENCE [LARGE SCALE GENOMIC DNA]</scope>
    <source>
        <strain evidence="2">CECT 7615</strain>
    </source>
</reference>
<sequence>MSQIDFSQVITAEARTTKVAEARHMQRKQACRDQIYAVIDATAQINLAAAAAAGVLSPEQMAVYRLGLNWIHAMREACGEDHGDDDWPPLPAEVADLARRF</sequence>
<dbReference type="EMBL" id="ONZG01000020">
    <property type="protein sequence ID" value="SPJ31351.1"/>
    <property type="molecule type" value="Genomic_DNA"/>
</dbReference>
<dbReference type="AlphaFoldDB" id="A0A2R8CG00"/>
<dbReference type="Proteomes" id="UP000244898">
    <property type="component" value="Unassembled WGS sequence"/>
</dbReference>
<dbReference type="OrthoDB" id="7859413at2"/>
<dbReference type="RefSeq" id="WP_108792561.1">
    <property type="nucleotide sequence ID" value="NZ_ONZG01000020.1"/>
</dbReference>
<evidence type="ECO:0000313" key="1">
    <source>
        <dbReference type="EMBL" id="SPJ31351.1"/>
    </source>
</evidence>
<name>A0A2R8CG00_9RHOB</name>
<protein>
    <submittedName>
        <fullName evidence="1">Uncharacterized protein</fullName>
    </submittedName>
</protein>
<gene>
    <name evidence="1" type="ORF">TRM7615_04894</name>
</gene>